<dbReference type="InterPro" id="IPR051420">
    <property type="entry name" value="Ser_Thr_Kinases_DiverseReg"/>
</dbReference>
<evidence type="ECO:0000256" key="13">
    <source>
        <dbReference type="ARBA" id="ARBA00022989"/>
    </source>
</evidence>
<evidence type="ECO:0000259" key="20">
    <source>
        <dbReference type="PROSITE" id="PS50011"/>
    </source>
</evidence>
<evidence type="ECO:0000256" key="11">
    <source>
        <dbReference type="ARBA" id="ARBA00022777"/>
    </source>
</evidence>
<dbReference type="GO" id="GO:0004674">
    <property type="term" value="F:protein serine/threonine kinase activity"/>
    <property type="evidence" value="ECO:0007669"/>
    <property type="project" value="UniProtKB-KW"/>
</dbReference>
<evidence type="ECO:0000256" key="9">
    <source>
        <dbReference type="ARBA" id="ARBA00022737"/>
    </source>
</evidence>
<dbReference type="InterPro" id="IPR046796">
    <property type="entry name" value="Transposase_32_dom"/>
</dbReference>
<evidence type="ECO:0000313" key="21">
    <source>
        <dbReference type="EMBL" id="KAF6140616.1"/>
    </source>
</evidence>
<evidence type="ECO:0000256" key="2">
    <source>
        <dbReference type="ARBA" id="ARBA00012513"/>
    </source>
</evidence>
<keyword evidence="16" id="KW-0325">Glycoprotein</keyword>
<dbReference type="InterPro" id="IPR017441">
    <property type="entry name" value="Protein_kinase_ATP_BS"/>
</dbReference>
<evidence type="ECO:0000256" key="15">
    <source>
        <dbReference type="ARBA" id="ARBA00023170"/>
    </source>
</evidence>
<comment type="catalytic activity">
    <reaction evidence="18">
        <text>L-seryl-[protein] + ATP = O-phospho-L-seryl-[protein] + ADP + H(+)</text>
        <dbReference type="Rhea" id="RHEA:17989"/>
        <dbReference type="Rhea" id="RHEA-COMP:9863"/>
        <dbReference type="Rhea" id="RHEA-COMP:11604"/>
        <dbReference type="ChEBI" id="CHEBI:15378"/>
        <dbReference type="ChEBI" id="CHEBI:29999"/>
        <dbReference type="ChEBI" id="CHEBI:30616"/>
        <dbReference type="ChEBI" id="CHEBI:83421"/>
        <dbReference type="ChEBI" id="CHEBI:456216"/>
        <dbReference type="EC" id="2.7.11.1"/>
    </reaction>
</comment>
<dbReference type="PANTHER" id="PTHR48005:SF70">
    <property type="entry name" value="MDIS1-INTERACTING RECEPTOR LIKE KINASE 2-LIKE"/>
    <property type="match status" value="1"/>
</dbReference>
<evidence type="ECO:0000256" key="3">
    <source>
        <dbReference type="ARBA" id="ARBA00022527"/>
    </source>
</evidence>
<dbReference type="AlphaFoldDB" id="A0A7J7LD72"/>
<dbReference type="Pfam" id="PF00069">
    <property type="entry name" value="Pkinase"/>
    <property type="match status" value="1"/>
</dbReference>
<evidence type="ECO:0000256" key="10">
    <source>
        <dbReference type="ARBA" id="ARBA00022741"/>
    </source>
</evidence>
<evidence type="ECO:0000256" key="4">
    <source>
        <dbReference type="ARBA" id="ARBA00022553"/>
    </source>
</evidence>
<keyword evidence="13" id="KW-1133">Transmembrane helix</keyword>
<evidence type="ECO:0000256" key="18">
    <source>
        <dbReference type="ARBA" id="ARBA00048679"/>
    </source>
</evidence>
<keyword evidence="12 19" id="KW-0067">ATP-binding</keyword>
<evidence type="ECO:0000256" key="7">
    <source>
        <dbReference type="ARBA" id="ARBA00022692"/>
    </source>
</evidence>
<evidence type="ECO:0000313" key="22">
    <source>
        <dbReference type="Proteomes" id="UP000541444"/>
    </source>
</evidence>
<organism evidence="21 22">
    <name type="scientific">Kingdonia uniflora</name>
    <dbReference type="NCBI Taxonomy" id="39325"/>
    <lineage>
        <taxon>Eukaryota</taxon>
        <taxon>Viridiplantae</taxon>
        <taxon>Streptophyta</taxon>
        <taxon>Embryophyta</taxon>
        <taxon>Tracheophyta</taxon>
        <taxon>Spermatophyta</taxon>
        <taxon>Magnoliopsida</taxon>
        <taxon>Ranunculales</taxon>
        <taxon>Circaeasteraceae</taxon>
        <taxon>Kingdonia</taxon>
    </lineage>
</organism>
<keyword evidence="14" id="KW-0472">Membrane</keyword>
<dbReference type="EMBL" id="JACGCM010002358">
    <property type="protein sequence ID" value="KAF6140616.1"/>
    <property type="molecule type" value="Genomic_DNA"/>
</dbReference>
<sequence length="389" mass="44033">MLDNESRLVHSIAITNIIPRSQKNKLSERMKVLLYAFKNYIEIDLPNIIIEEMFEASSKTATRSSLPFARLITTLLTDVGYAVALTEPEDTKIERLDSSNCNKSSSHLPHVLPSETAPQISTLGEIERFYLSHFVFVEFLVVSVEDTDHWTEGVIFLILACMGIFLIVTPKKEDASEEKQEIHNDDVFLVWNYDGRIAYEDIIEAINDFSSEHCIGVGGYGSVYKAKLLTGQGQVVVVKKFHSFEDVARTGSKMFQEEIHTLSEIRHRNIVRLYGFCSPSRHSFIIFEYLERGSLAKILSDGVEVLKLDWARRISIVQGIAYALSYMHRDCLPPIVHRDISSNNVLLDSEYEVRVSDFGSARLLKPDTSNWTELAGTYGYVAPGTFCTN</sequence>
<evidence type="ECO:0000256" key="12">
    <source>
        <dbReference type="ARBA" id="ARBA00022840"/>
    </source>
</evidence>
<dbReference type="FunFam" id="3.30.200.20:FF:000309">
    <property type="entry name" value="Leucine-rich repeat receptor protein kinase MSP1"/>
    <property type="match status" value="1"/>
</dbReference>
<reference evidence="21 22" key="1">
    <citation type="journal article" date="2020" name="IScience">
        <title>Genome Sequencing of the Endangered Kingdonia uniflora (Circaeasteraceae, Ranunculales) Reveals Potential Mechanisms of Evolutionary Specialization.</title>
        <authorList>
            <person name="Sun Y."/>
            <person name="Deng T."/>
            <person name="Zhang A."/>
            <person name="Moore M.J."/>
            <person name="Landis J.B."/>
            <person name="Lin N."/>
            <person name="Zhang H."/>
            <person name="Zhang X."/>
            <person name="Huang J."/>
            <person name="Zhang X."/>
            <person name="Sun H."/>
            <person name="Wang H."/>
        </authorList>
    </citation>
    <scope>NUCLEOTIDE SEQUENCE [LARGE SCALE GENOMIC DNA]</scope>
    <source>
        <strain evidence="21">TB1705</strain>
        <tissue evidence="21">Leaf</tissue>
    </source>
</reference>
<comment type="subcellular location">
    <subcellularLocation>
        <location evidence="1">Membrane</location>
        <topology evidence="1">Single-pass type I membrane protein</topology>
    </subcellularLocation>
</comment>
<dbReference type="Pfam" id="PF20167">
    <property type="entry name" value="Transposase_32"/>
    <property type="match status" value="1"/>
</dbReference>
<keyword evidence="7" id="KW-0812">Transmembrane</keyword>
<evidence type="ECO:0000256" key="14">
    <source>
        <dbReference type="ARBA" id="ARBA00023136"/>
    </source>
</evidence>
<dbReference type="GO" id="GO:0016020">
    <property type="term" value="C:membrane"/>
    <property type="evidence" value="ECO:0007669"/>
    <property type="project" value="UniProtKB-SubCell"/>
</dbReference>
<keyword evidence="15" id="KW-0675">Receptor</keyword>
<keyword evidence="6" id="KW-0808">Transferase</keyword>
<dbReference type="FunFam" id="1.10.510.10:FF:001023">
    <property type="entry name" value="Os07g0541700 protein"/>
    <property type="match status" value="1"/>
</dbReference>
<gene>
    <name evidence="21" type="ORF">GIB67_013909</name>
</gene>
<dbReference type="InterPro" id="IPR008266">
    <property type="entry name" value="Tyr_kinase_AS"/>
</dbReference>
<dbReference type="Gene3D" id="3.30.200.20">
    <property type="entry name" value="Phosphorylase Kinase, domain 1"/>
    <property type="match status" value="1"/>
</dbReference>
<dbReference type="Proteomes" id="UP000541444">
    <property type="component" value="Unassembled WGS sequence"/>
</dbReference>
<keyword evidence="22" id="KW-1185">Reference proteome</keyword>
<comment type="catalytic activity">
    <reaction evidence="17">
        <text>L-threonyl-[protein] + ATP = O-phospho-L-threonyl-[protein] + ADP + H(+)</text>
        <dbReference type="Rhea" id="RHEA:46608"/>
        <dbReference type="Rhea" id="RHEA-COMP:11060"/>
        <dbReference type="Rhea" id="RHEA-COMP:11605"/>
        <dbReference type="ChEBI" id="CHEBI:15378"/>
        <dbReference type="ChEBI" id="CHEBI:30013"/>
        <dbReference type="ChEBI" id="CHEBI:30616"/>
        <dbReference type="ChEBI" id="CHEBI:61977"/>
        <dbReference type="ChEBI" id="CHEBI:456216"/>
        <dbReference type="EC" id="2.7.11.1"/>
    </reaction>
</comment>
<keyword evidence="4" id="KW-0597">Phosphoprotein</keyword>
<proteinExistence type="predicted"/>
<comment type="caution">
    <text evidence="21">The sequence shown here is derived from an EMBL/GenBank/DDBJ whole genome shotgun (WGS) entry which is preliminary data.</text>
</comment>
<evidence type="ECO:0000256" key="6">
    <source>
        <dbReference type="ARBA" id="ARBA00022679"/>
    </source>
</evidence>
<dbReference type="PROSITE" id="PS00109">
    <property type="entry name" value="PROTEIN_KINASE_TYR"/>
    <property type="match status" value="1"/>
</dbReference>
<dbReference type="GO" id="GO:0005524">
    <property type="term" value="F:ATP binding"/>
    <property type="evidence" value="ECO:0007669"/>
    <property type="project" value="UniProtKB-UniRule"/>
</dbReference>
<evidence type="ECO:0000256" key="19">
    <source>
        <dbReference type="PROSITE-ProRule" id="PRU10141"/>
    </source>
</evidence>
<dbReference type="EC" id="2.7.11.1" evidence="2"/>
<accession>A0A7J7LD72</accession>
<keyword evidence="9" id="KW-0677">Repeat</keyword>
<keyword evidence="8" id="KW-0732">Signal</keyword>
<feature type="binding site" evidence="19">
    <location>
        <position position="240"/>
    </location>
    <ligand>
        <name>ATP</name>
        <dbReference type="ChEBI" id="CHEBI:30616"/>
    </ligand>
</feature>
<name>A0A7J7LD72_9MAGN</name>
<feature type="domain" description="Protein kinase" evidence="20">
    <location>
        <begin position="209"/>
        <end position="389"/>
    </location>
</feature>
<keyword evidence="10 19" id="KW-0547">Nucleotide-binding</keyword>
<protein>
    <recommendedName>
        <fullName evidence="2">non-specific serine/threonine protein kinase</fullName>
        <ecNumber evidence="2">2.7.11.1</ecNumber>
    </recommendedName>
</protein>
<dbReference type="InterPro" id="IPR011009">
    <property type="entry name" value="Kinase-like_dom_sf"/>
</dbReference>
<keyword evidence="5" id="KW-0433">Leucine-rich repeat</keyword>
<keyword evidence="11" id="KW-0418">Kinase</keyword>
<dbReference type="InterPro" id="IPR000719">
    <property type="entry name" value="Prot_kinase_dom"/>
</dbReference>
<evidence type="ECO:0000256" key="8">
    <source>
        <dbReference type="ARBA" id="ARBA00022729"/>
    </source>
</evidence>
<dbReference type="PROSITE" id="PS00107">
    <property type="entry name" value="PROTEIN_KINASE_ATP"/>
    <property type="match status" value="1"/>
</dbReference>
<dbReference type="SUPFAM" id="SSF56112">
    <property type="entry name" value="Protein kinase-like (PK-like)"/>
    <property type="match status" value="1"/>
</dbReference>
<dbReference type="Gene3D" id="1.10.510.10">
    <property type="entry name" value="Transferase(Phosphotransferase) domain 1"/>
    <property type="match status" value="1"/>
</dbReference>
<evidence type="ECO:0000256" key="5">
    <source>
        <dbReference type="ARBA" id="ARBA00022614"/>
    </source>
</evidence>
<evidence type="ECO:0000256" key="17">
    <source>
        <dbReference type="ARBA" id="ARBA00047899"/>
    </source>
</evidence>
<keyword evidence="3" id="KW-0723">Serine/threonine-protein kinase</keyword>
<dbReference type="OrthoDB" id="676979at2759"/>
<evidence type="ECO:0000256" key="1">
    <source>
        <dbReference type="ARBA" id="ARBA00004479"/>
    </source>
</evidence>
<evidence type="ECO:0000256" key="16">
    <source>
        <dbReference type="ARBA" id="ARBA00023180"/>
    </source>
</evidence>
<dbReference type="PROSITE" id="PS50011">
    <property type="entry name" value="PROTEIN_KINASE_DOM"/>
    <property type="match status" value="1"/>
</dbReference>
<dbReference type="PANTHER" id="PTHR48005">
    <property type="entry name" value="LEUCINE RICH REPEAT KINASE 2"/>
    <property type="match status" value="1"/>
</dbReference>